<evidence type="ECO:0000256" key="7">
    <source>
        <dbReference type="SAM" id="MobiDB-lite"/>
    </source>
</evidence>
<keyword evidence="10" id="KW-1185">Reference proteome</keyword>
<dbReference type="GO" id="GO:0031298">
    <property type="term" value="C:replication fork protection complex"/>
    <property type="evidence" value="ECO:0007669"/>
    <property type="project" value="TreeGrafter"/>
</dbReference>
<evidence type="ECO:0000256" key="1">
    <source>
        <dbReference type="ARBA" id="ARBA00004123"/>
    </source>
</evidence>
<feature type="compositionally biased region" description="Acidic residues" evidence="7">
    <location>
        <begin position="407"/>
        <end position="428"/>
    </location>
</feature>
<accession>A0A9P6M5X9</accession>
<comment type="caution">
    <text evidence="9">The sequence shown here is derived from an EMBL/GenBank/DDBJ whole genome shotgun (WGS) entry which is preliminary data.</text>
</comment>
<evidence type="ECO:0000313" key="9">
    <source>
        <dbReference type="EMBL" id="KAF9966852.1"/>
    </source>
</evidence>
<dbReference type="OrthoDB" id="437078at2759"/>
<evidence type="ECO:0000259" key="8">
    <source>
        <dbReference type="Pfam" id="PF07962"/>
    </source>
</evidence>
<feature type="region of interest" description="Disordered" evidence="7">
    <location>
        <begin position="448"/>
        <end position="476"/>
    </location>
</feature>
<evidence type="ECO:0000256" key="6">
    <source>
        <dbReference type="RuleBase" id="RU366049"/>
    </source>
</evidence>
<gene>
    <name evidence="9" type="primary">CSM3</name>
    <name evidence="9" type="ORF">BGZ70_001018</name>
</gene>
<organism evidence="9 10">
    <name type="scientific">Mortierella alpina</name>
    <name type="common">Oleaginous fungus</name>
    <name type="synonym">Mortierella renispora</name>
    <dbReference type="NCBI Taxonomy" id="64518"/>
    <lineage>
        <taxon>Eukaryota</taxon>
        <taxon>Fungi</taxon>
        <taxon>Fungi incertae sedis</taxon>
        <taxon>Mucoromycota</taxon>
        <taxon>Mortierellomycotina</taxon>
        <taxon>Mortierellomycetes</taxon>
        <taxon>Mortierellales</taxon>
        <taxon>Mortierellaceae</taxon>
        <taxon>Mortierella</taxon>
    </lineage>
</organism>
<feature type="compositionally biased region" description="Polar residues" evidence="7">
    <location>
        <begin position="266"/>
        <end position="281"/>
    </location>
</feature>
<name>A0A9P6M5X9_MORAP</name>
<comment type="similarity">
    <text evidence="2 6">Belongs to the CSM3 family.</text>
</comment>
<dbReference type="EMBL" id="JAAAHY010000121">
    <property type="protein sequence ID" value="KAF9966852.1"/>
    <property type="molecule type" value="Genomic_DNA"/>
</dbReference>
<feature type="compositionally biased region" description="Polar residues" evidence="7">
    <location>
        <begin position="289"/>
        <end position="306"/>
    </location>
</feature>
<reference evidence="9" key="1">
    <citation type="journal article" date="2020" name="Fungal Divers.">
        <title>Resolving the Mortierellaceae phylogeny through synthesis of multi-gene phylogenetics and phylogenomics.</title>
        <authorList>
            <person name="Vandepol N."/>
            <person name="Liber J."/>
            <person name="Desiro A."/>
            <person name="Na H."/>
            <person name="Kennedy M."/>
            <person name="Barry K."/>
            <person name="Grigoriev I.V."/>
            <person name="Miller A.N."/>
            <person name="O'Donnell K."/>
            <person name="Stajich J.E."/>
            <person name="Bonito G."/>
        </authorList>
    </citation>
    <scope>NUCLEOTIDE SEQUENCE</scope>
    <source>
        <strain evidence="9">CK1249</strain>
    </source>
</reference>
<dbReference type="GO" id="GO:0031297">
    <property type="term" value="P:replication fork processing"/>
    <property type="evidence" value="ECO:0007669"/>
    <property type="project" value="UniProtKB-UniRule"/>
</dbReference>
<feature type="region of interest" description="Disordered" evidence="7">
    <location>
        <begin position="1"/>
        <end position="111"/>
    </location>
</feature>
<keyword evidence="4 6" id="KW-0539">Nucleus</keyword>
<evidence type="ECO:0000256" key="5">
    <source>
        <dbReference type="ARBA" id="ARBA00023306"/>
    </source>
</evidence>
<feature type="domain" description="Chromosome segregation in meiosis protein 3" evidence="8">
    <location>
        <begin position="135"/>
        <end position="222"/>
    </location>
</feature>
<comment type="subcellular location">
    <subcellularLocation>
        <location evidence="1 6">Nucleus</location>
    </subcellularLocation>
</comment>
<feature type="compositionally biased region" description="Low complexity" evidence="7">
    <location>
        <begin position="67"/>
        <end position="91"/>
    </location>
</feature>
<feature type="region of interest" description="Disordered" evidence="7">
    <location>
        <begin position="507"/>
        <end position="554"/>
    </location>
</feature>
<dbReference type="Proteomes" id="UP000738359">
    <property type="component" value="Unassembled WGS sequence"/>
</dbReference>
<feature type="compositionally biased region" description="Polar residues" evidence="7">
    <location>
        <begin position="242"/>
        <end position="251"/>
    </location>
</feature>
<dbReference type="Pfam" id="PF07962">
    <property type="entry name" value="Swi3"/>
    <property type="match status" value="1"/>
</dbReference>
<feature type="compositionally biased region" description="Acidic residues" evidence="7">
    <location>
        <begin position="1"/>
        <end position="26"/>
    </location>
</feature>
<dbReference type="AlphaFoldDB" id="A0A9P6M5X9"/>
<sequence length="554" mass="61924">MDDIRLEDEPFAPFDDYEDYADEMMQEAERQDQLMMQSTHQPQQQPPSAASGSTLPPQRDFLAMLNEQTQRAEQQAQAQAQAAHQQRPAQTTWQKKKGGATKGSRPIGSTASGAAVDEDLAAVNTVKKRVKMVRLDAEKLMSEKGFPLLINNGKRLKLRQKYKDTAEKHANAKQNLEDLMRFYQTWAHNLFPKATFRDFIVQAENKCKTKQLKQVMDGWRDAHWQQAFEKKQAAWEEERSEQTASEQQNNVWAEHESELAASEAATTSGMTPFNDSGSAGQSDHAGPSKATSTHPLFTGTIPSAAQKQARPRPAVSRKGKERAIDNPSAAMRLVASDDEEDAQQDYSAVMDRMRVSMNIHDTMDEDLHDSSMNGARRISANGGSFHKRALEKDDDEEQNESRRNEIDLDNYDSEVEDDEEEEEDEDGEQPLFTHRALKMMGGLEALEARNKSAVSADQQPEVAEPMVEPQARGDVSLSDEETVMELEDIKAVDDAASAAPVELKLSFDMGSQEKNTDSGGASMQQGEEDEEGLLAVRKPGRTRRLILMDDSDEE</sequence>
<protein>
    <recommendedName>
        <fullName evidence="6">Chromosome segregation in meiosis protein</fullName>
    </recommendedName>
</protein>
<evidence type="ECO:0000313" key="10">
    <source>
        <dbReference type="Proteomes" id="UP000738359"/>
    </source>
</evidence>
<feature type="region of interest" description="Disordered" evidence="7">
    <location>
        <begin position="230"/>
        <end position="343"/>
    </location>
</feature>
<feature type="compositionally biased region" description="Basic and acidic residues" evidence="7">
    <location>
        <begin position="230"/>
        <end position="241"/>
    </location>
</feature>
<dbReference type="GO" id="GO:0003677">
    <property type="term" value="F:DNA binding"/>
    <property type="evidence" value="ECO:0007669"/>
    <property type="project" value="TreeGrafter"/>
</dbReference>
<dbReference type="PANTHER" id="PTHR13220">
    <property type="entry name" value="TIMELESS INTERACTING-RELATED"/>
    <property type="match status" value="1"/>
</dbReference>
<dbReference type="GO" id="GO:0006974">
    <property type="term" value="P:DNA damage response"/>
    <property type="evidence" value="ECO:0007669"/>
    <property type="project" value="UniProtKB-KW"/>
</dbReference>
<dbReference type="GO" id="GO:0043111">
    <property type="term" value="P:replication fork arrest"/>
    <property type="evidence" value="ECO:0007669"/>
    <property type="project" value="TreeGrafter"/>
</dbReference>
<comment type="function">
    <text evidence="6">Plays an important role in the control of DNA replication and the maintenance of replication fork stability.</text>
</comment>
<dbReference type="PANTHER" id="PTHR13220:SF11">
    <property type="entry name" value="TIMELESS-INTERACTING PROTEIN"/>
    <property type="match status" value="1"/>
</dbReference>
<keyword evidence="5 6" id="KW-0131">Cell cycle</keyword>
<evidence type="ECO:0000256" key="4">
    <source>
        <dbReference type="ARBA" id="ARBA00023242"/>
    </source>
</evidence>
<proteinExistence type="inferred from homology"/>
<keyword evidence="3 6" id="KW-0227">DNA damage</keyword>
<dbReference type="GO" id="GO:0000076">
    <property type="term" value="P:DNA replication checkpoint signaling"/>
    <property type="evidence" value="ECO:0007669"/>
    <property type="project" value="UniProtKB-UniRule"/>
</dbReference>
<dbReference type="InterPro" id="IPR040038">
    <property type="entry name" value="TIPIN/Csm3/Swi3"/>
</dbReference>
<dbReference type="InterPro" id="IPR012923">
    <property type="entry name" value="Csm3"/>
</dbReference>
<feature type="region of interest" description="Disordered" evidence="7">
    <location>
        <begin position="364"/>
        <end position="431"/>
    </location>
</feature>
<evidence type="ECO:0000256" key="3">
    <source>
        <dbReference type="ARBA" id="ARBA00022763"/>
    </source>
</evidence>
<evidence type="ECO:0000256" key="2">
    <source>
        <dbReference type="ARBA" id="ARBA00006075"/>
    </source>
</evidence>